<gene>
    <name evidence="2" type="ORF">E2C01_024269</name>
</gene>
<organism evidence="2 3">
    <name type="scientific">Portunus trituberculatus</name>
    <name type="common">Swimming crab</name>
    <name type="synonym">Neptunus trituberculatus</name>
    <dbReference type="NCBI Taxonomy" id="210409"/>
    <lineage>
        <taxon>Eukaryota</taxon>
        <taxon>Metazoa</taxon>
        <taxon>Ecdysozoa</taxon>
        <taxon>Arthropoda</taxon>
        <taxon>Crustacea</taxon>
        <taxon>Multicrustacea</taxon>
        <taxon>Malacostraca</taxon>
        <taxon>Eumalacostraca</taxon>
        <taxon>Eucarida</taxon>
        <taxon>Decapoda</taxon>
        <taxon>Pleocyemata</taxon>
        <taxon>Brachyura</taxon>
        <taxon>Eubrachyura</taxon>
        <taxon>Portunoidea</taxon>
        <taxon>Portunidae</taxon>
        <taxon>Portuninae</taxon>
        <taxon>Portunus</taxon>
    </lineage>
</organism>
<evidence type="ECO:0000313" key="2">
    <source>
        <dbReference type="EMBL" id="MPC30996.1"/>
    </source>
</evidence>
<dbReference type="Proteomes" id="UP000324222">
    <property type="component" value="Unassembled WGS sequence"/>
</dbReference>
<dbReference type="EMBL" id="VSRR010002347">
    <property type="protein sequence ID" value="MPC30996.1"/>
    <property type="molecule type" value="Genomic_DNA"/>
</dbReference>
<evidence type="ECO:0000256" key="1">
    <source>
        <dbReference type="SAM" id="Phobius"/>
    </source>
</evidence>
<sequence length="134" mass="14614">MSSGAAAAAGVRWGNHGRAWVGVDTRTWADILKYHFLRVPSPWWPDLQARCRLARNTPPAGSCCPAKPPTPLPVTWTHVWAARRGAEPCRDNTYLEQKEKPLNNAATLSLVVVVVVVVAVVVTCPRAFPSDTTC</sequence>
<accession>A0A5B7ECQ2</accession>
<keyword evidence="1" id="KW-0812">Transmembrane</keyword>
<keyword evidence="3" id="KW-1185">Reference proteome</keyword>
<reference evidence="2 3" key="1">
    <citation type="submission" date="2019-05" db="EMBL/GenBank/DDBJ databases">
        <title>Another draft genome of Portunus trituberculatus and its Hox gene families provides insights of decapod evolution.</title>
        <authorList>
            <person name="Jeong J.-H."/>
            <person name="Song I."/>
            <person name="Kim S."/>
            <person name="Choi T."/>
            <person name="Kim D."/>
            <person name="Ryu S."/>
            <person name="Kim W."/>
        </authorList>
    </citation>
    <scope>NUCLEOTIDE SEQUENCE [LARGE SCALE GENOMIC DNA]</scope>
    <source>
        <tissue evidence="2">Muscle</tissue>
    </source>
</reference>
<feature type="transmembrane region" description="Helical" evidence="1">
    <location>
        <begin position="105"/>
        <end position="128"/>
    </location>
</feature>
<protein>
    <submittedName>
        <fullName evidence="2">Uncharacterized protein</fullName>
    </submittedName>
</protein>
<comment type="caution">
    <text evidence="2">The sequence shown here is derived from an EMBL/GenBank/DDBJ whole genome shotgun (WGS) entry which is preliminary data.</text>
</comment>
<keyword evidence="1" id="KW-1133">Transmembrane helix</keyword>
<name>A0A5B7ECQ2_PORTR</name>
<evidence type="ECO:0000313" key="3">
    <source>
        <dbReference type="Proteomes" id="UP000324222"/>
    </source>
</evidence>
<proteinExistence type="predicted"/>
<keyword evidence="1" id="KW-0472">Membrane</keyword>
<dbReference type="AlphaFoldDB" id="A0A5B7ECQ2"/>